<sequence length="89" mass="9447">MCAFSPLILRPSQIQLALSPSPSLSDPSSSQSKGLPIEGSLGEGWCADVVEVAGVVDHEVGGPLARMRPTARRAVWQGCNVQAHNPQWL</sequence>
<protein>
    <submittedName>
        <fullName evidence="1">Uncharacterized protein</fullName>
    </submittedName>
</protein>
<gene>
    <name evidence="1" type="ORF">BDA96_01G105700</name>
</gene>
<name>A0A921UWQ4_SORBI</name>
<proteinExistence type="predicted"/>
<evidence type="ECO:0000313" key="2">
    <source>
        <dbReference type="Proteomes" id="UP000807115"/>
    </source>
</evidence>
<reference evidence="1" key="2">
    <citation type="submission" date="2020-10" db="EMBL/GenBank/DDBJ databases">
        <authorList>
            <person name="Cooper E.A."/>
            <person name="Brenton Z.W."/>
            <person name="Flinn B.S."/>
            <person name="Jenkins J."/>
            <person name="Shu S."/>
            <person name="Flowers D."/>
            <person name="Luo F."/>
            <person name="Wang Y."/>
            <person name="Xia P."/>
            <person name="Barry K."/>
            <person name="Daum C."/>
            <person name="Lipzen A."/>
            <person name="Yoshinaga Y."/>
            <person name="Schmutz J."/>
            <person name="Saski C."/>
            <person name="Vermerris W."/>
            <person name="Kresovich S."/>
        </authorList>
    </citation>
    <scope>NUCLEOTIDE SEQUENCE</scope>
</reference>
<dbReference type="AlphaFoldDB" id="A0A921UWQ4"/>
<dbReference type="EMBL" id="CM027680">
    <property type="protein sequence ID" value="KAG0547734.1"/>
    <property type="molecule type" value="Genomic_DNA"/>
</dbReference>
<dbReference type="Proteomes" id="UP000807115">
    <property type="component" value="Chromosome 1"/>
</dbReference>
<evidence type="ECO:0000313" key="1">
    <source>
        <dbReference type="EMBL" id="KAG0547734.1"/>
    </source>
</evidence>
<comment type="caution">
    <text evidence="1">The sequence shown here is derived from an EMBL/GenBank/DDBJ whole genome shotgun (WGS) entry which is preliminary data.</text>
</comment>
<accession>A0A921UWQ4</accession>
<organism evidence="1 2">
    <name type="scientific">Sorghum bicolor</name>
    <name type="common">Sorghum</name>
    <name type="synonym">Sorghum vulgare</name>
    <dbReference type="NCBI Taxonomy" id="4558"/>
    <lineage>
        <taxon>Eukaryota</taxon>
        <taxon>Viridiplantae</taxon>
        <taxon>Streptophyta</taxon>
        <taxon>Embryophyta</taxon>
        <taxon>Tracheophyta</taxon>
        <taxon>Spermatophyta</taxon>
        <taxon>Magnoliopsida</taxon>
        <taxon>Liliopsida</taxon>
        <taxon>Poales</taxon>
        <taxon>Poaceae</taxon>
        <taxon>PACMAD clade</taxon>
        <taxon>Panicoideae</taxon>
        <taxon>Andropogonodae</taxon>
        <taxon>Andropogoneae</taxon>
        <taxon>Sorghinae</taxon>
        <taxon>Sorghum</taxon>
    </lineage>
</organism>
<reference evidence="1" key="1">
    <citation type="journal article" date="2019" name="BMC Genomics">
        <title>A new reference genome for Sorghum bicolor reveals high levels of sequence similarity between sweet and grain genotypes: implications for the genetics of sugar metabolism.</title>
        <authorList>
            <person name="Cooper E.A."/>
            <person name="Brenton Z.W."/>
            <person name="Flinn B.S."/>
            <person name="Jenkins J."/>
            <person name="Shu S."/>
            <person name="Flowers D."/>
            <person name="Luo F."/>
            <person name="Wang Y."/>
            <person name="Xia P."/>
            <person name="Barry K."/>
            <person name="Daum C."/>
            <person name="Lipzen A."/>
            <person name="Yoshinaga Y."/>
            <person name="Schmutz J."/>
            <person name="Saski C."/>
            <person name="Vermerris W."/>
            <person name="Kresovich S."/>
        </authorList>
    </citation>
    <scope>NUCLEOTIDE SEQUENCE</scope>
</reference>